<gene>
    <name evidence="3" type="ORF">B0H16DRAFT_1706006</name>
</gene>
<dbReference type="PROSITE" id="PS50097">
    <property type="entry name" value="BTB"/>
    <property type="match status" value="1"/>
</dbReference>
<organism evidence="3 4">
    <name type="scientific">Mycena metata</name>
    <dbReference type="NCBI Taxonomy" id="1033252"/>
    <lineage>
        <taxon>Eukaryota</taxon>
        <taxon>Fungi</taxon>
        <taxon>Dikarya</taxon>
        <taxon>Basidiomycota</taxon>
        <taxon>Agaricomycotina</taxon>
        <taxon>Agaricomycetes</taxon>
        <taxon>Agaricomycetidae</taxon>
        <taxon>Agaricales</taxon>
        <taxon>Marasmiineae</taxon>
        <taxon>Mycenaceae</taxon>
        <taxon>Mycena</taxon>
    </lineage>
</organism>
<accession>A0AAD7GJW5</accession>
<evidence type="ECO:0000256" key="1">
    <source>
        <dbReference type="SAM" id="MobiDB-lite"/>
    </source>
</evidence>
<dbReference type="Proteomes" id="UP001215598">
    <property type="component" value="Unassembled WGS sequence"/>
</dbReference>
<evidence type="ECO:0000313" key="4">
    <source>
        <dbReference type="Proteomes" id="UP001215598"/>
    </source>
</evidence>
<evidence type="ECO:0000259" key="2">
    <source>
        <dbReference type="PROSITE" id="PS50097"/>
    </source>
</evidence>
<comment type="caution">
    <text evidence="3">The sequence shown here is derived from an EMBL/GenBank/DDBJ whole genome shotgun (WGS) entry which is preliminary data.</text>
</comment>
<dbReference type="Gene3D" id="3.30.710.10">
    <property type="entry name" value="Potassium Channel Kv1.1, Chain A"/>
    <property type="match status" value="1"/>
</dbReference>
<keyword evidence="4" id="KW-1185">Reference proteome</keyword>
<dbReference type="Pfam" id="PF00651">
    <property type="entry name" value="BTB"/>
    <property type="match status" value="1"/>
</dbReference>
<dbReference type="SUPFAM" id="SSF54695">
    <property type="entry name" value="POZ domain"/>
    <property type="match status" value="1"/>
</dbReference>
<feature type="region of interest" description="Disordered" evidence="1">
    <location>
        <begin position="1"/>
        <end position="30"/>
    </location>
</feature>
<proteinExistence type="predicted"/>
<feature type="compositionally biased region" description="Basic and acidic residues" evidence="1">
    <location>
        <begin position="12"/>
        <end position="24"/>
    </location>
</feature>
<dbReference type="InterPro" id="IPR000210">
    <property type="entry name" value="BTB/POZ_dom"/>
</dbReference>
<dbReference type="InterPro" id="IPR011333">
    <property type="entry name" value="SKP1/BTB/POZ_sf"/>
</dbReference>
<sequence length="330" mass="37355">MEDAPQTKRRRTDTDIDPETKPEAEMPPTRSTEYWFDDGNIILQVESTQFRIFRGILSLHSSVFRDMFTIPLPKDEPTVDGCPVVVLSGDTAEDWVLFLGVMFPKYHAGERATVLLLQALFRLSRKYDFALFRKECVRRLKQEFPSFTEDSDDDLSGWKLLDPENQDMYLPLISLAREVGLPSMLPFGYCSVISLYDGPAMEKVLDPSDLSVHPTDRLACLLGYAKLLKLQSTTILEWLNLDDGSPDLPATDCETPDACCAAVRKIASNPDPGEICVLKDWNADWNNKMCSCCEERAKSVYAGGREDCWAQLPDVFGLPDWDELQSLDFE</sequence>
<reference evidence="3" key="1">
    <citation type="submission" date="2023-03" db="EMBL/GenBank/DDBJ databases">
        <title>Massive genome expansion in bonnet fungi (Mycena s.s.) driven by repeated elements and novel gene families across ecological guilds.</title>
        <authorList>
            <consortium name="Lawrence Berkeley National Laboratory"/>
            <person name="Harder C.B."/>
            <person name="Miyauchi S."/>
            <person name="Viragh M."/>
            <person name="Kuo A."/>
            <person name="Thoen E."/>
            <person name="Andreopoulos B."/>
            <person name="Lu D."/>
            <person name="Skrede I."/>
            <person name="Drula E."/>
            <person name="Henrissat B."/>
            <person name="Morin E."/>
            <person name="Kohler A."/>
            <person name="Barry K."/>
            <person name="LaButti K."/>
            <person name="Morin E."/>
            <person name="Salamov A."/>
            <person name="Lipzen A."/>
            <person name="Mereny Z."/>
            <person name="Hegedus B."/>
            <person name="Baldrian P."/>
            <person name="Stursova M."/>
            <person name="Weitz H."/>
            <person name="Taylor A."/>
            <person name="Grigoriev I.V."/>
            <person name="Nagy L.G."/>
            <person name="Martin F."/>
            <person name="Kauserud H."/>
        </authorList>
    </citation>
    <scope>NUCLEOTIDE SEQUENCE</scope>
    <source>
        <strain evidence="3">CBHHK182m</strain>
    </source>
</reference>
<dbReference type="CDD" id="cd18186">
    <property type="entry name" value="BTB_POZ_ZBTB_KLHL-like"/>
    <property type="match status" value="1"/>
</dbReference>
<dbReference type="AlphaFoldDB" id="A0AAD7GJW5"/>
<feature type="domain" description="BTB" evidence="2">
    <location>
        <begin position="39"/>
        <end position="103"/>
    </location>
</feature>
<dbReference type="EMBL" id="JARKIB010000589">
    <property type="protein sequence ID" value="KAJ7698469.1"/>
    <property type="molecule type" value="Genomic_DNA"/>
</dbReference>
<name>A0AAD7GJW5_9AGAR</name>
<evidence type="ECO:0000313" key="3">
    <source>
        <dbReference type="EMBL" id="KAJ7698469.1"/>
    </source>
</evidence>
<protein>
    <recommendedName>
        <fullName evidence="2">BTB domain-containing protein</fullName>
    </recommendedName>
</protein>